<protein>
    <submittedName>
        <fullName evidence="1">Alpha/beta fold hydrolase</fullName>
    </submittedName>
</protein>
<reference evidence="1" key="1">
    <citation type="submission" date="2021-01" db="EMBL/GenBank/DDBJ databases">
        <title>Complete genome sequence of Clostridiales bacterium R-7.</title>
        <authorList>
            <person name="Mahoney-Kurpe S.C."/>
            <person name="Palevich N."/>
            <person name="Koike S."/>
            <person name="Moon C.D."/>
            <person name="Attwood G.T."/>
        </authorList>
    </citation>
    <scope>NUCLEOTIDE SEQUENCE</scope>
    <source>
        <strain evidence="1">R-7</strain>
    </source>
</reference>
<evidence type="ECO:0000313" key="1">
    <source>
        <dbReference type="EMBL" id="QUC68577.1"/>
    </source>
</evidence>
<dbReference type="EMBL" id="CP068393">
    <property type="protein sequence ID" value="QUC68577.1"/>
    <property type="molecule type" value="Genomic_DNA"/>
</dbReference>
<sequence length="362" mass="41539">MPVRKKILIVLACVLVLVIAGAWILTEVECGRFFGRRYETDKLTRQRAEFYDGLERTQYIFPSDKGQKLTGYLYSSGTDQKGIIIFAHGYGGGQSYYMNCADYFAKHGYYVFAFDATGSEESEGESTRGLPQGMIDLSYAISFVEESGNFPQLPIALFGHSWGGYCVSAVLTLHPEVEAVVACSGYNDSLGIFISEGKAIAGPAVYLTLPFLRLHDYIKFGKYSTITAEDGFNNTDARIMIVHSTDDKVVPAEIGYDIYYRNHKDDPRFSFICYEDKGHRYFHEVTPYVKETDEAYQQWLETLDYDYNDKANAERLEKDREKYYQENVDVKKYWENRLNRELLDKLLEFYDSSLSNKINTEN</sequence>
<organism evidence="1 2">
    <name type="scientific">Aristaeella hokkaidonensis</name>
    <dbReference type="NCBI Taxonomy" id="3046382"/>
    <lineage>
        <taxon>Bacteria</taxon>
        <taxon>Bacillati</taxon>
        <taxon>Bacillota</taxon>
        <taxon>Clostridia</taxon>
        <taxon>Eubacteriales</taxon>
        <taxon>Aristaeellaceae</taxon>
        <taxon>Aristaeella</taxon>
    </lineage>
</organism>
<gene>
    <name evidence="1" type="ORF">JYE49_02100</name>
</gene>
<dbReference type="Proteomes" id="UP000682782">
    <property type="component" value="Chromosome"/>
</dbReference>
<evidence type="ECO:0000313" key="2">
    <source>
        <dbReference type="Proteomes" id="UP000682782"/>
    </source>
</evidence>
<keyword evidence="2" id="KW-1185">Reference proteome</keyword>
<name>A0AC61MZ86_9FIRM</name>
<keyword evidence="1" id="KW-0378">Hydrolase</keyword>
<accession>A0AC61MZ86</accession>
<proteinExistence type="predicted"/>